<dbReference type="FunFam" id="2.30.30.70:FF:000001">
    <property type="entry name" value="60S ribosomal protein L21"/>
    <property type="match status" value="1"/>
</dbReference>
<evidence type="ECO:0008006" key="6">
    <source>
        <dbReference type="Google" id="ProtNLM"/>
    </source>
</evidence>
<comment type="similarity">
    <text evidence="1">Belongs to the eukaryotic ribosomal protein eL21 family.</text>
</comment>
<evidence type="ECO:0000313" key="4">
    <source>
        <dbReference type="EMBL" id="KIO25496.1"/>
    </source>
</evidence>
<dbReference type="EMBL" id="KN823041">
    <property type="protein sequence ID" value="KIO25496.1"/>
    <property type="molecule type" value="Genomic_DNA"/>
</dbReference>
<dbReference type="GO" id="GO:0003735">
    <property type="term" value="F:structural constituent of ribosome"/>
    <property type="evidence" value="ECO:0007669"/>
    <property type="project" value="InterPro"/>
</dbReference>
<dbReference type="Gene3D" id="6.10.250.3260">
    <property type="match status" value="1"/>
</dbReference>
<accession>A0A0C3QGK9</accession>
<dbReference type="Proteomes" id="UP000054248">
    <property type="component" value="Unassembled WGS sequence"/>
</dbReference>
<reference evidence="5" key="2">
    <citation type="submission" date="2015-01" db="EMBL/GenBank/DDBJ databases">
        <title>Evolutionary Origins and Diversification of the Mycorrhizal Mutualists.</title>
        <authorList>
            <consortium name="DOE Joint Genome Institute"/>
            <consortium name="Mycorrhizal Genomics Consortium"/>
            <person name="Kohler A."/>
            <person name="Kuo A."/>
            <person name="Nagy L.G."/>
            <person name="Floudas D."/>
            <person name="Copeland A."/>
            <person name="Barry K.W."/>
            <person name="Cichocki N."/>
            <person name="Veneault-Fourrey C."/>
            <person name="LaButti K."/>
            <person name="Lindquist E.A."/>
            <person name="Lipzen A."/>
            <person name="Lundell T."/>
            <person name="Morin E."/>
            <person name="Murat C."/>
            <person name="Riley R."/>
            <person name="Ohm R."/>
            <person name="Sun H."/>
            <person name="Tunlid A."/>
            <person name="Henrissat B."/>
            <person name="Grigoriev I.V."/>
            <person name="Hibbett D.S."/>
            <person name="Martin F."/>
        </authorList>
    </citation>
    <scope>NUCLEOTIDE SEQUENCE [LARGE SCALE GENOMIC DNA]</scope>
    <source>
        <strain evidence="5">MUT 4182</strain>
    </source>
</reference>
<reference evidence="4 5" key="1">
    <citation type="submission" date="2014-04" db="EMBL/GenBank/DDBJ databases">
        <authorList>
            <consortium name="DOE Joint Genome Institute"/>
            <person name="Kuo A."/>
            <person name="Girlanda M."/>
            <person name="Perotto S."/>
            <person name="Kohler A."/>
            <person name="Nagy L.G."/>
            <person name="Floudas D."/>
            <person name="Copeland A."/>
            <person name="Barry K.W."/>
            <person name="Cichocki N."/>
            <person name="Veneault-Fourrey C."/>
            <person name="LaButti K."/>
            <person name="Lindquist E.A."/>
            <person name="Lipzen A."/>
            <person name="Lundell T."/>
            <person name="Morin E."/>
            <person name="Murat C."/>
            <person name="Sun H."/>
            <person name="Tunlid A."/>
            <person name="Henrissat B."/>
            <person name="Grigoriev I.V."/>
            <person name="Hibbett D.S."/>
            <person name="Martin F."/>
            <person name="Nordberg H.P."/>
            <person name="Cantor M.N."/>
            <person name="Hua S.X."/>
        </authorList>
    </citation>
    <scope>NUCLEOTIDE SEQUENCE [LARGE SCALE GENOMIC DNA]</scope>
    <source>
        <strain evidence="4 5">MUT 4182</strain>
    </source>
</reference>
<evidence type="ECO:0000256" key="3">
    <source>
        <dbReference type="ARBA" id="ARBA00023274"/>
    </source>
</evidence>
<dbReference type="Pfam" id="PF01157">
    <property type="entry name" value="Ribosomal_L21e"/>
    <property type="match status" value="1"/>
</dbReference>
<dbReference type="PANTHER" id="PTHR20981">
    <property type="entry name" value="60S RIBOSOMAL PROTEIN L21"/>
    <property type="match status" value="1"/>
</dbReference>
<dbReference type="InterPro" id="IPR018259">
    <property type="entry name" value="Ribosomal_eL21_CS"/>
</dbReference>
<dbReference type="OrthoDB" id="1539250at2759"/>
<proteinExistence type="inferred from homology"/>
<keyword evidence="5" id="KW-1185">Reference proteome</keyword>
<dbReference type="HOGENOM" id="CLU_103610_0_1_1"/>
<dbReference type="STRING" id="1051891.A0A0C3QGK9"/>
<keyword evidence="3" id="KW-0687">Ribonucleoprotein</keyword>
<dbReference type="GO" id="GO:0005840">
    <property type="term" value="C:ribosome"/>
    <property type="evidence" value="ECO:0007669"/>
    <property type="project" value="UniProtKB-KW"/>
</dbReference>
<keyword evidence="2" id="KW-0689">Ribosomal protein</keyword>
<dbReference type="AlphaFoldDB" id="A0A0C3QGK9"/>
<gene>
    <name evidence="4" type="ORF">M407DRAFT_91840</name>
</gene>
<evidence type="ECO:0000256" key="2">
    <source>
        <dbReference type="ARBA" id="ARBA00022980"/>
    </source>
</evidence>
<dbReference type="PROSITE" id="PS01171">
    <property type="entry name" value="RIBOSOMAL_L21E"/>
    <property type="match status" value="1"/>
</dbReference>
<dbReference type="InterPro" id="IPR008991">
    <property type="entry name" value="Translation_prot_SH3-like_sf"/>
</dbReference>
<dbReference type="InterPro" id="IPR001147">
    <property type="entry name" value="Ribosomal_eL21"/>
</dbReference>
<name>A0A0C3QGK9_9AGAM</name>
<evidence type="ECO:0000313" key="5">
    <source>
        <dbReference type="Proteomes" id="UP000054248"/>
    </source>
</evidence>
<dbReference type="Gene3D" id="2.30.30.70">
    <property type="entry name" value="Ribosomal protein L21"/>
    <property type="match status" value="1"/>
</dbReference>
<dbReference type="FunFam" id="6.10.250.3260:FF:000001">
    <property type="entry name" value="60S ribosomal protein L21"/>
    <property type="match status" value="1"/>
</dbReference>
<protein>
    <recommendedName>
        <fullName evidence="6">60S ribosomal protein L21</fullName>
    </recommendedName>
</protein>
<dbReference type="InterPro" id="IPR036948">
    <property type="entry name" value="Ribosomal_eL21_sf"/>
</dbReference>
<evidence type="ECO:0000256" key="1">
    <source>
        <dbReference type="ARBA" id="ARBA00008427"/>
    </source>
</evidence>
<sequence length="160" mass="18467">MPRSYGYRARTRHLFKKEFKTKGLPHISTYLETYRIGDLVDIKADPSIQRGMPHKFYHGKTGVVFNVTPRAVGVILRKIVGNRYLEKRVNVRIEHVRHSACRKEFLQRVKVNAKILADAKAKGEKPNYKRIPQHPREGHVVSVVDNVPQTLRALAFETTI</sequence>
<dbReference type="GO" id="GO:0006412">
    <property type="term" value="P:translation"/>
    <property type="evidence" value="ECO:0007669"/>
    <property type="project" value="InterPro"/>
</dbReference>
<dbReference type="GO" id="GO:1990904">
    <property type="term" value="C:ribonucleoprotein complex"/>
    <property type="evidence" value="ECO:0007669"/>
    <property type="project" value="UniProtKB-KW"/>
</dbReference>
<organism evidence="4 5">
    <name type="scientific">Tulasnella calospora MUT 4182</name>
    <dbReference type="NCBI Taxonomy" id="1051891"/>
    <lineage>
        <taxon>Eukaryota</taxon>
        <taxon>Fungi</taxon>
        <taxon>Dikarya</taxon>
        <taxon>Basidiomycota</taxon>
        <taxon>Agaricomycotina</taxon>
        <taxon>Agaricomycetes</taxon>
        <taxon>Cantharellales</taxon>
        <taxon>Tulasnellaceae</taxon>
        <taxon>Tulasnella</taxon>
    </lineage>
</organism>
<dbReference type="SUPFAM" id="SSF50104">
    <property type="entry name" value="Translation proteins SH3-like domain"/>
    <property type="match status" value="1"/>
</dbReference>